<dbReference type="InterPro" id="IPR006303">
    <property type="entry name" value="FliR"/>
</dbReference>
<keyword evidence="11" id="KW-0969">Cilium</keyword>
<keyword evidence="7 10" id="KW-0472">Membrane</keyword>
<dbReference type="PANTHER" id="PTHR30065">
    <property type="entry name" value="FLAGELLAR BIOSYNTHETIC PROTEIN FLIR"/>
    <property type="match status" value="1"/>
</dbReference>
<evidence type="ECO:0000256" key="8">
    <source>
        <dbReference type="ARBA" id="ARBA00023143"/>
    </source>
</evidence>
<dbReference type="Proteomes" id="UP001407405">
    <property type="component" value="Unassembled WGS sequence"/>
</dbReference>
<keyword evidence="6 10" id="KW-1133">Transmembrane helix</keyword>
<dbReference type="Pfam" id="PF01311">
    <property type="entry name" value="Bac_export_1"/>
    <property type="match status" value="1"/>
</dbReference>
<sequence length="262" mass="28890">MEQNIIDFLLQSVDLFLLVFMRVSGIFVTAPIFSNENTPMVARIGLAGMISFILMPLVEGVAVANSGNLVLFAGQATQELLVGVIIGFVGAIYFSLTSLAGTLLDRQTGFAMVNAIDPLSDTEMPIFGSFYNILFVFIFLNINGHHLVIRALNDSYHQVPIGHLITLSDDLVRGMITFFRDMTVMAFLLSLPVVVTSFLANVVLGIFAKTMPQINVFVVGMPLRIVVGMLTIWVTLQALLPFSESFFDRMFQGIYQVIHLLS</sequence>
<keyword evidence="4 10" id="KW-1003">Cell membrane</keyword>
<comment type="caution">
    <text evidence="11">The sequence shown here is derived from an EMBL/GenBank/DDBJ whole genome shotgun (WGS) entry which is preliminary data.</text>
</comment>
<evidence type="ECO:0000256" key="1">
    <source>
        <dbReference type="ARBA" id="ARBA00002578"/>
    </source>
</evidence>
<evidence type="ECO:0000256" key="2">
    <source>
        <dbReference type="ARBA" id="ARBA00009772"/>
    </source>
</evidence>
<evidence type="ECO:0000256" key="10">
    <source>
        <dbReference type="RuleBase" id="RU362071"/>
    </source>
</evidence>
<feature type="transmembrane region" description="Helical" evidence="10">
    <location>
        <begin position="124"/>
        <end position="142"/>
    </location>
</feature>
<evidence type="ECO:0000256" key="3">
    <source>
        <dbReference type="ARBA" id="ARBA00021717"/>
    </source>
</evidence>
<feature type="transmembrane region" description="Helical" evidence="10">
    <location>
        <begin position="80"/>
        <end position="104"/>
    </location>
</feature>
<gene>
    <name evidence="11" type="primary">fliR</name>
    <name evidence="11" type="ORF">AAIG11_03010</name>
</gene>
<feature type="transmembrane region" description="Helical" evidence="10">
    <location>
        <begin position="183"/>
        <end position="208"/>
    </location>
</feature>
<organism evidence="11 12">
    <name type="scientific">Anoxynatronum sibiricum</name>
    <dbReference type="NCBI Taxonomy" id="210623"/>
    <lineage>
        <taxon>Bacteria</taxon>
        <taxon>Bacillati</taxon>
        <taxon>Bacillota</taxon>
        <taxon>Clostridia</taxon>
        <taxon>Eubacteriales</taxon>
        <taxon>Clostridiaceae</taxon>
        <taxon>Anoxynatronum</taxon>
    </lineage>
</organism>
<feature type="transmembrane region" description="Helical" evidence="10">
    <location>
        <begin position="214"/>
        <end position="240"/>
    </location>
</feature>
<comment type="subcellular location">
    <subcellularLocation>
        <location evidence="10">Cell membrane</location>
        <topology evidence="10">Multi-pass membrane protein</topology>
    </subcellularLocation>
    <subcellularLocation>
        <location evidence="10">Bacterial flagellum basal body</location>
    </subcellularLocation>
</comment>
<keyword evidence="8 10" id="KW-0975">Bacterial flagellum</keyword>
<feature type="transmembrane region" description="Helical" evidence="10">
    <location>
        <begin position="12"/>
        <end position="34"/>
    </location>
</feature>
<evidence type="ECO:0000256" key="6">
    <source>
        <dbReference type="ARBA" id="ARBA00022989"/>
    </source>
</evidence>
<reference evidence="11 12" key="1">
    <citation type="submission" date="2024-04" db="EMBL/GenBank/DDBJ databases">
        <title>Genome sequencing and metabolic network reconstruction of aminoacids and betaine degradation by Anoxynatronum sibiricum.</title>
        <authorList>
            <person name="Detkova E.N."/>
            <person name="Boltjanskaja Y.V."/>
            <person name="Mardanov A.V."/>
            <person name="Kevbrin V."/>
        </authorList>
    </citation>
    <scope>NUCLEOTIDE SEQUENCE [LARGE SCALE GENOMIC DNA]</scope>
    <source>
        <strain evidence="11 12">Z-7981</strain>
    </source>
</reference>
<keyword evidence="5 10" id="KW-0812">Transmembrane</keyword>
<feature type="transmembrane region" description="Helical" evidence="10">
    <location>
        <begin position="46"/>
        <end position="73"/>
    </location>
</feature>
<proteinExistence type="inferred from homology"/>
<comment type="similarity">
    <text evidence="2 10">Belongs to the FliR/MopE/SpaR family.</text>
</comment>
<dbReference type="PANTHER" id="PTHR30065:SF1">
    <property type="entry name" value="SURFACE PRESENTATION OF ANTIGENS PROTEIN SPAR"/>
    <property type="match status" value="1"/>
</dbReference>
<evidence type="ECO:0000256" key="9">
    <source>
        <dbReference type="NCBIfam" id="TIGR01400"/>
    </source>
</evidence>
<evidence type="ECO:0000256" key="4">
    <source>
        <dbReference type="ARBA" id="ARBA00022475"/>
    </source>
</evidence>
<keyword evidence="12" id="KW-1185">Reference proteome</keyword>
<name>A0ABU9VQI1_9CLOT</name>
<dbReference type="EMBL" id="JBCITM010000002">
    <property type="protein sequence ID" value="MEN1759433.1"/>
    <property type="molecule type" value="Genomic_DNA"/>
</dbReference>
<evidence type="ECO:0000313" key="11">
    <source>
        <dbReference type="EMBL" id="MEN1759433.1"/>
    </source>
</evidence>
<accession>A0ABU9VQI1</accession>
<evidence type="ECO:0000313" key="12">
    <source>
        <dbReference type="Proteomes" id="UP001407405"/>
    </source>
</evidence>
<keyword evidence="11" id="KW-0282">Flagellum</keyword>
<evidence type="ECO:0000256" key="5">
    <source>
        <dbReference type="ARBA" id="ARBA00022692"/>
    </source>
</evidence>
<comment type="function">
    <text evidence="1 10">Role in flagellar biosynthesis.</text>
</comment>
<dbReference type="RefSeq" id="WP_343184790.1">
    <property type="nucleotide sequence ID" value="NZ_JBCITM010000002.1"/>
</dbReference>
<evidence type="ECO:0000256" key="7">
    <source>
        <dbReference type="ARBA" id="ARBA00023136"/>
    </source>
</evidence>
<dbReference type="InterPro" id="IPR002010">
    <property type="entry name" value="T3SS_IM_R"/>
</dbReference>
<keyword evidence="11" id="KW-0966">Cell projection</keyword>
<dbReference type="NCBIfam" id="TIGR01400">
    <property type="entry name" value="fliR"/>
    <property type="match status" value="1"/>
</dbReference>
<dbReference type="PRINTS" id="PR00953">
    <property type="entry name" value="TYPE3IMRPROT"/>
</dbReference>
<protein>
    <recommendedName>
        <fullName evidence="3 9">Flagellar biosynthetic protein FliR</fullName>
    </recommendedName>
</protein>